<dbReference type="InterPro" id="IPR001584">
    <property type="entry name" value="Integrase_cat-core"/>
</dbReference>
<name>A0A812UA13_9DINO</name>
<feature type="region of interest" description="Disordered" evidence="1">
    <location>
        <begin position="169"/>
        <end position="210"/>
    </location>
</feature>
<feature type="compositionally biased region" description="Polar residues" evidence="1">
    <location>
        <begin position="169"/>
        <end position="182"/>
    </location>
</feature>
<dbReference type="GO" id="GO:0003676">
    <property type="term" value="F:nucleic acid binding"/>
    <property type="evidence" value="ECO:0007669"/>
    <property type="project" value="InterPro"/>
</dbReference>
<evidence type="ECO:0000313" key="4">
    <source>
        <dbReference type="Proteomes" id="UP000604046"/>
    </source>
</evidence>
<evidence type="ECO:0000259" key="2">
    <source>
        <dbReference type="PROSITE" id="PS50994"/>
    </source>
</evidence>
<feature type="compositionally biased region" description="Basic and acidic residues" evidence="1">
    <location>
        <begin position="991"/>
        <end position="1014"/>
    </location>
</feature>
<dbReference type="SUPFAM" id="SSF53098">
    <property type="entry name" value="Ribonuclease H-like"/>
    <property type="match status" value="1"/>
</dbReference>
<protein>
    <submittedName>
        <fullName evidence="3">RE1 protein</fullName>
    </submittedName>
</protein>
<feature type="region of interest" description="Disordered" evidence="1">
    <location>
        <begin position="228"/>
        <end position="258"/>
    </location>
</feature>
<reference evidence="3" key="1">
    <citation type="submission" date="2021-02" db="EMBL/GenBank/DDBJ databases">
        <authorList>
            <person name="Dougan E. K."/>
            <person name="Rhodes N."/>
            <person name="Thang M."/>
            <person name="Chan C."/>
        </authorList>
    </citation>
    <scope>NUCLEOTIDE SEQUENCE</scope>
</reference>
<feature type="compositionally biased region" description="Basic and acidic residues" evidence="1">
    <location>
        <begin position="195"/>
        <end position="205"/>
    </location>
</feature>
<proteinExistence type="predicted"/>
<keyword evidence="4" id="KW-1185">Reference proteome</keyword>
<feature type="domain" description="Integrase catalytic" evidence="2">
    <location>
        <begin position="632"/>
        <end position="806"/>
    </location>
</feature>
<dbReference type="InterPro" id="IPR013103">
    <property type="entry name" value="RVT_2"/>
</dbReference>
<organism evidence="3 4">
    <name type="scientific">Symbiodinium natans</name>
    <dbReference type="NCBI Taxonomy" id="878477"/>
    <lineage>
        <taxon>Eukaryota</taxon>
        <taxon>Sar</taxon>
        <taxon>Alveolata</taxon>
        <taxon>Dinophyceae</taxon>
        <taxon>Suessiales</taxon>
        <taxon>Symbiodiniaceae</taxon>
        <taxon>Symbiodinium</taxon>
    </lineage>
</organism>
<dbReference type="OrthoDB" id="6127576at2759"/>
<gene>
    <name evidence="3" type="primary">RE1</name>
    <name evidence="3" type="ORF">SNAT2548_LOCUS32215</name>
</gene>
<dbReference type="Pfam" id="PF07727">
    <property type="entry name" value="RVT_2"/>
    <property type="match status" value="1"/>
</dbReference>
<accession>A0A812UA13</accession>
<evidence type="ECO:0000313" key="3">
    <source>
        <dbReference type="EMBL" id="CAE7567683.1"/>
    </source>
</evidence>
<evidence type="ECO:0000256" key="1">
    <source>
        <dbReference type="SAM" id="MobiDB-lite"/>
    </source>
</evidence>
<feature type="region of interest" description="Disordered" evidence="1">
    <location>
        <begin position="550"/>
        <end position="569"/>
    </location>
</feature>
<dbReference type="InterPro" id="IPR036397">
    <property type="entry name" value="RNaseH_sf"/>
</dbReference>
<dbReference type="EMBL" id="CAJNDS010002700">
    <property type="protein sequence ID" value="CAE7567683.1"/>
    <property type="molecule type" value="Genomic_DNA"/>
</dbReference>
<dbReference type="InterPro" id="IPR012337">
    <property type="entry name" value="RNaseH-like_sf"/>
</dbReference>
<feature type="compositionally biased region" description="Basic and acidic residues" evidence="1">
    <location>
        <begin position="560"/>
        <end position="569"/>
    </location>
</feature>
<sequence length="1706" mass="192730">MSLYSLKKQQLVNMLVELGEKPPQRWNMTELRQRILELKPEMGETQRTRKVVEIPAAERTLKQWVQVINQASQRKSELRRLCENDMHLMVTGNETSGKLENMAVVWARNNVKPEAEDDVGFGKHADLQYSDINERFPSYREWVLKMDTEEAEVDPRLRRLAKWLRQNPVGTATRASGSTEPGTSPGRGYVSTRARKVDGPEEEPPHQLSQAKAIQDLSHMVQNLQQEISELRGERPRKKEASRGTKFEGSEATETEGSFKMASRIEHLSHGVVPEIFQSVVGRGRPVLMEIACEPDSILEQAVRNHVGDEGATSRLSVWNGADLSTKEGIRFALTRVSQEALRQAEEMASQLSRQGDFSFEAAEQLAVLMPEGSQPGRRGSVKMKKAGYFVFGGYARGGHQGVTRRTTEFPKCTQYWNKFLRRHVGPSEHWTSIAISINNHMKIHRDVNNMAGYKNLLLGFGNYTGGGLWVAGQQGEAIRITGNGEKTKGCVLETKRRVVKFSPKDWHGTEPWTGTRIVLAAYVSRATHMYNAEEREVLVRLGFRPPPRPTNMACVSQTPKRDDTTGREEEHIKRQLYKLHAATGHGSTKHLVSALKRRGAKPEVIRMAEQFRCSICEERQKLQPRHVASLEPLPPKFHTVSADVGHWFHAGKGEHVQFMCVIDEGSRFRVAKILSRGKKQQPTGAACVQYLDEGWSQIFGQPRTLRLDPAGNFRSKAVELHCERNGVFLDLVPGEAHWKIGVCEQAVQGLKEVMDKLVADDESIEPEEALSTAVRTFNQRDLVRGFSPTQHVLGQAPDESGRIDVSTPAVPPELLVENPSGEFQRAVRQRQEAEKALAEWIAQRRLVKAANSRSRKNLQYQPGDLVYYWRVQEAKNKKLPGAKRGRFVGPARVLAVERRPCGPAETTQSSIVWLVRGRLLVKACVEQLRPASEREELLEAVSEAKPTPWTFTKMAEQLGGNQYEDVSGMQPEETEWRRAQDVDEEMPPVRQHDRHGGEGDQRRRLPKREHPREDSEDEELIPDEHQRSPNTTSRRRTQKGPPEIMFQEKGARWQDHISETAWYIGEQAYWQDQQAGVEIEVDMPDNARGWKQAVNNMEAYMVNNLKRRAIEVSEKHMTPQERQAFAGAKAVEVKNFIAAQAFEALPDHLKPSRQQAIGMRWCLTWKLKEDGTSKAKARAVLLGYQDPSYEHRPTTAPVMTRQSRQMIIQQASNRSWTLYKGDVSGAFLQGKEYEELLHCVPCDEICDAMGVPRGSITRLRKACYGLVDAPLQWFRSVADFFASLGLTQTWSDACTWVWRVEGHLRGMISSHVDDFIFGGRDDDAGWQEILQKIQAKFRWGDWERNDFVQCGVRIRKQGPNFVLSQEQYIDNLKEIPLSATRKRERKEATTEREKTSLRALLGGVSWLAQQTAPHASAEVGLLLSEVGKSTVETIVKANILLSHVRAKRDHQMIIHAFEPGQDLTMYGWVDAGSQNRVDGGSTQGIFIGLGPTQMQEGALGAVSPMAWHSSRIDRTCRSPGTAEAQAAVNGEDALFFARYQWSELEYGNVDPRDAVSSVNKITGCLVTDSRNVFDKLKTEVIVIKGAEKRTSIELLGLKESQLSTGLRVRWVHSEAQLANGLTKMGRSSELELYYQMGHFWKIVEDPYMRSARRRKAEGMQPLEAPRGLSAKKELAFVPLRRTITELPGVPAHSLSTSYYDLQSSH</sequence>
<dbReference type="PROSITE" id="PS50994">
    <property type="entry name" value="INTEGRASE"/>
    <property type="match status" value="1"/>
</dbReference>
<feature type="region of interest" description="Disordered" evidence="1">
    <location>
        <begin position="963"/>
        <end position="1046"/>
    </location>
</feature>
<dbReference type="Proteomes" id="UP000604046">
    <property type="component" value="Unassembled WGS sequence"/>
</dbReference>
<feature type="compositionally biased region" description="Basic and acidic residues" evidence="1">
    <location>
        <begin position="229"/>
        <end position="249"/>
    </location>
</feature>
<dbReference type="GO" id="GO:0015074">
    <property type="term" value="P:DNA integration"/>
    <property type="evidence" value="ECO:0007669"/>
    <property type="project" value="InterPro"/>
</dbReference>
<comment type="caution">
    <text evidence="3">The sequence shown here is derived from an EMBL/GenBank/DDBJ whole genome shotgun (WGS) entry which is preliminary data.</text>
</comment>
<dbReference type="Gene3D" id="3.30.420.10">
    <property type="entry name" value="Ribonuclease H-like superfamily/Ribonuclease H"/>
    <property type="match status" value="1"/>
</dbReference>